<feature type="signal peptide" evidence="2">
    <location>
        <begin position="1"/>
        <end position="21"/>
    </location>
</feature>
<proteinExistence type="predicted"/>
<organism evidence="3 4">
    <name type="scientific">Microthyrium microscopicum</name>
    <dbReference type="NCBI Taxonomy" id="703497"/>
    <lineage>
        <taxon>Eukaryota</taxon>
        <taxon>Fungi</taxon>
        <taxon>Dikarya</taxon>
        <taxon>Ascomycota</taxon>
        <taxon>Pezizomycotina</taxon>
        <taxon>Dothideomycetes</taxon>
        <taxon>Dothideomycetes incertae sedis</taxon>
        <taxon>Microthyriales</taxon>
        <taxon>Microthyriaceae</taxon>
        <taxon>Microthyrium</taxon>
    </lineage>
</organism>
<reference evidence="3" key="1">
    <citation type="journal article" date="2020" name="Stud. Mycol.">
        <title>101 Dothideomycetes genomes: a test case for predicting lifestyles and emergence of pathogens.</title>
        <authorList>
            <person name="Haridas S."/>
            <person name="Albert R."/>
            <person name="Binder M."/>
            <person name="Bloem J."/>
            <person name="Labutti K."/>
            <person name="Salamov A."/>
            <person name="Andreopoulos B."/>
            <person name="Baker S."/>
            <person name="Barry K."/>
            <person name="Bills G."/>
            <person name="Bluhm B."/>
            <person name="Cannon C."/>
            <person name="Castanera R."/>
            <person name="Culley D."/>
            <person name="Daum C."/>
            <person name="Ezra D."/>
            <person name="Gonzalez J."/>
            <person name="Henrissat B."/>
            <person name="Kuo A."/>
            <person name="Liang C."/>
            <person name="Lipzen A."/>
            <person name="Lutzoni F."/>
            <person name="Magnuson J."/>
            <person name="Mondo S."/>
            <person name="Nolan M."/>
            <person name="Ohm R."/>
            <person name="Pangilinan J."/>
            <person name="Park H.-J."/>
            <person name="Ramirez L."/>
            <person name="Alfaro M."/>
            <person name="Sun H."/>
            <person name="Tritt A."/>
            <person name="Yoshinaga Y."/>
            <person name="Zwiers L.-H."/>
            <person name="Turgeon B."/>
            <person name="Goodwin S."/>
            <person name="Spatafora J."/>
            <person name="Crous P."/>
            <person name="Grigoriev I."/>
        </authorList>
    </citation>
    <scope>NUCLEOTIDE SEQUENCE</scope>
    <source>
        <strain evidence="3">CBS 115976</strain>
    </source>
</reference>
<sequence>MHILTFNIMRSFIFLVGLVSASPAVLRPRQHDGHGSSPMSTSALPQAPSSVWSPVKAETLKPQDTRPGVKRVRYTIGPFKLNPSGYKRQMYEGQMDPNSDVFKGPLTGIPKNIVVLQTNSSFINEDGSPADIANGLYNHHFIVADANKMGPSPLKCIDGGANNTTPKNMGLLMGASEANKDMIFSSSKNLTTGFIVGANDTVIVSAELVNYNNATKTVYLQSELEFQNVTSDALDTNFFQFDINMCNPAKPDLVAPPGQKKWSVTSKKVEVAQNGYILFRRGHMHDGGESVELRLNDKPVCISTAHYGGELGTATINGETWETISRMEPCLDPVQVKVGDFLTVTGNFDLAAHKSRQHSHGSGMGEQMALMTKAFKHIINQCWHLSMLWTSC</sequence>
<feature type="region of interest" description="Disordered" evidence="1">
    <location>
        <begin position="28"/>
        <end position="48"/>
    </location>
</feature>
<protein>
    <submittedName>
        <fullName evidence="3">Uncharacterized protein</fullName>
    </submittedName>
</protein>
<evidence type="ECO:0000256" key="1">
    <source>
        <dbReference type="SAM" id="MobiDB-lite"/>
    </source>
</evidence>
<gene>
    <name evidence="3" type="ORF">BT63DRAFT_413222</name>
</gene>
<feature type="chain" id="PRO_5025570635" evidence="2">
    <location>
        <begin position="22"/>
        <end position="392"/>
    </location>
</feature>
<keyword evidence="2" id="KW-0732">Signal</keyword>
<keyword evidence="4" id="KW-1185">Reference proteome</keyword>
<evidence type="ECO:0000313" key="3">
    <source>
        <dbReference type="EMBL" id="KAF2670505.1"/>
    </source>
</evidence>
<evidence type="ECO:0000313" key="4">
    <source>
        <dbReference type="Proteomes" id="UP000799302"/>
    </source>
</evidence>
<dbReference type="EMBL" id="MU004234">
    <property type="protein sequence ID" value="KAF2670505.1"/>
    <property type="molecule type" value="Genomic_DNA"/>
</dbReference>
<name>A0A6A6UDY9_9PEZI</name>
<feature type="compositionally biased region" description="Polar residues" evidence="1">
    <location>
        <begin position="37"/>
        <end position="48"/>
    </location>
</feature>
<evidence type="ECO:0000256" key="2">
    <source>
        <dbReference type="SAM" id="SignalP"/>
    </source>
</evidence>
<dbReference type="AlphaFoldDB" id="A0A6A6UDY9"/>
<dbReference type="Proteomes" id="UP000799302">
    <property type="component" value="Unassembled WGS sequence"/>
</dbReference>
<dbReference type="OrthoDB" id="3902484at2759"/>
<accession>A0A6A6UDY9</accession>